<proteinExistence type="predicted"/>
<dbReference type="Proteomes" id="UP000805193">
    <property type="component" value="Unassembled WGS sequence"/>
</dbReference>
<organism evidence="1 2">
    <name type="scientific">Ixodes persulcatus</name>
    <name type="common">Taiga tick</name>
    <dbReference type="NCBI Taxonomy" id="34615"/>
    <lineage>
        <taxon>Eukaryota</taxon>
        <taxon>Metazoa</taxon>
        <taxon>Ecdysozoa</taxon>
        <taxon>Arthropoda</taxon>
        <taxon>Chelicerata</taxon>
        <taxon>Arachnida</taxon>
        <taxon>Acari</taxon>
        <taxon>Parasitiformes</taxon>
        <taxon>Ixodida</taxon>
        <taxon>Ixodoidea</taxon>
        <taxon>Ixodidae</taxon>
        <taxon>Ixodinae</taxon>
        <taxon>Ixodes</taxon>
    </lineage>
</organism>
<sequence length="510" mass="54928">MLFRAQVFEGQEESRALLDNLCQLNSSVVITSTRRVMSLHLRMQSLREEAVEASYQLKAVPCGGLYEASEGSLVSPRDLANVDGEEPPPVVVGIDNEVRIKLHVAKRDPHTSFRLRFRSGKPEIQPFSFSKSLSLGEKTTVTCGATTGKGPLSFHWSHNGADFGNSASRYVKVVTETIAALTIERVAAEHLGNYTCTVSNDIGSDSFSANLVVEGPPEVQPFFFSKNIALGQKALVNCGTVSGDGPFKFSWVQDGAKVLATSSKYVSTVADKFATLTIESVGAEDIGNYTCTVSNDVGSDSFTAPLVVKALEKPIIMPYSFPKNVLLGQKTVVTCVAQSGTGPLEFVWKHNGRMMVDKSSRYVKMLTESISTMTIERLATEDLGNYSCTVSNGAGSDSFTAPLVVEDKPQIQPFSFPPNVNLGEKASVTCSATRGDGPFRFTWTQDGRPIVNTASKYARTVVDDIATMTIEKVSAEDVGNYTCTVSNGAGRDSASASLMVEGETLYGPFQ</sequence>
<keyword evidence="2" id="KW-1185">Reference proteome</keyword>
<protein>
    <submittedName>
        <fullName evidence="1">Uncharacterized protein</fullName>
    </submittedName>
</protein>
<evidence type="ECO:0000313" key="2">
    <source>
        <dbReference type="Proteomes" id="UP000805193"/>
    </source>
</evidence>
<accession>A0AC60QZM9</accession>
<gene>
    <name evidence="1" type="ORF">HPB47_013323</name>
</gene>
<reference evidence="1 2" key="1">
    <citation type="journal article" date="2020" name="Cell">
        <title>Large-Scale Comparative Analyses of Tick Genomes Elucidate Their Genetic Diversity and Vector Capacities.</title>
        <authorList>
            <consortium name="Tick Genome and Microbiome Consortium (TIGMIC)"/>
            <person name="Jia N."/>
            <person name="Wang J."/>
            <person name="Shi W."/>
            <person name="Du L."/>
            <person name="Sun Y."/>
            <person name="Zhan W."/>
            <person name="Jiang J.F."/>
            <person name="Wang Q."/>
            <person name="Zhang B."/>
            <person name="Ji P."/>
            <person name="Bell-Sakyi L."/>
            <person name="Cui X.M."/>
            <person name="Yuan T.T."/>
            <person name="Jiang B.G."/>
            <person name="Yang W.F."/>
            <person name="Lam T.T."/>
            <person name="Chang Q.C."/>
            <person name="Ding S.J."/>
            <person name="Wang X.J."/>
            <person name="Zhu J.G."/>
            <person name="Ruan X.D."/>
            <person name="Zhao L."/>
            <person name="Wei J.T."/>
            <person name="Ye R.Z."/>
            <person name="Que T.C."/>
            <person name="Du C.H."/>
            <person name="Zhou Y.H."/>
            <person name="Cheng J.X."/>
            <person name="Dai P.F."/>
            <person name="Guo W.B."/>
            <person name="Han X.H."/>
            <person name="Huang E.J."/>
            <person name="Li L.F."/>
            <person name="Wei W."/>
            <person name="Gao Y.C."/>
            <person name="Liu J.Z."/>
            <person name="Shao H.Z."/>
            <person name="Wang X."/>
            <person name="Wang C.C."/>
            <person name="Yang T.C."/>
            <person name="Huo Q.B."/>
            <person name="Li W."/>
            <person name="Chen H.Y."/>
            <person name="Chen S.E."/>
            <person name="Zhou L.G."/>
            <person name="Ni X.B."/>
            <person name="Tian J.H."/>
            <person name="Sheng Y."/>
            <person name="Liu T."/>
            <person name="Pan Y.S."/>
            <person name="Xia L.Y."/>
            <person name="Li J."/>
            <person name="Zhao F."/>
            <person name="Cao W.C."/>
        </authorList>
    </citation>
    <scope>NUCLEOTIDE SEQUENCE [LARGE SCALE GENOMIC DNA]</scope>
    <source>
        <strain evidence="1">Iper-2018</strain>
    </source>
</reference>
<dbReference type="EMBL" id="JABSTQ010001377">
    <property type="protein sequence ID" value="KAG0444842.1"/>
    <property type="molecule type" value="Genomic_DNA"/>
</dbReference>
<evidence type="ECO:0000313" key="1">
    <source>
        <dbReference type="EMBL" id="KAG0444842.1"/>
    </source>
</evidence>
<comment type="caution">
    <text evidence="1">The sequence shown here is derived from an EMBL/GenBank/DDBJ whole genome shotgun (WGS) entry which is preliminary data.</text>
</comment>
<name>A0AC60QZM9_IXOPE</name>